<feature type="domain" description="HNH nuclease" evidence="1">
    <location>
        <begin position="255"/>
        <end position="306"/>
    </location>
</feature>
<keyword evidence="2" id="KW-0540">Nuclease</keyword>
<reference evidence="2" key="1">
    <citation type="submission" date="2023-09" db="EMBL/GenBank/DDBJ databases">
        <title>Arcobacter tbilisiensis sp. nov. isolated from chicken meat in Tbilisi, Georgia.</title>
        <authorList>
            <person name="Matthias R."/>
            <person name="Zautner A.E."/>
        </authorList>
    </citation>
    <scope>NUCLEOTIDE SEQUENCE</scope>
    <source>
        <strain evidence="2">LEO 52</strain>
    </source>
</reference>
<dbReference type="InterPro" id="IPR003615">
    <property type="entry name" value="HNH_nuc"/>
</dbReference>
<dbReference type="AlphaFoldDB" id="A0AA96DPB5"/>
<evidence type="ECO:0000259" key="1">
    <source>
        <dbReference type="Pfam" id="PF13391"/>
    </source>
</evidence>
<dbReference type="REBASE" id="763342">
    <property type="entry name" value="AspLEO52ORF6505P"/>
</dbReference>
<proteinExistence type="predicted"/>
<accession>A0AA96DPB5</accession>
<gene>
    <name evidence="2" type="ORF">RMQ68_06500</name>
</gene>
<keyword evidence="2" id="KW-0255">Endonuclease</keyword>
<dbReference type="Pfam" id="PF13391">
    <property type="entry name" value="HNH_2"/>
    <property type="match status" value="1"/>
</dbReference>
<organism evidence="2">
    <name type="scientific">Arcobacter sp. AZ-2023</name>
    <dbReference type="NCBI Taxonomy" id="3074453"/>
    <lineage>
        <taxon>Bacteria</taxon>
        <taxon>Pseudomonadati</taxon>
        <taxon>Campylobacterota</taxon>
        <taxon>Epsilonproteobacteria</taxon>
        <taxon>Campylobacterales</taxon>
        <taxon>Arcobacteraceae</taxon>
        <taxon>Arcobacter</taxon>
    </lineage>
</organism>
<dbReference type="EMBL" id="CP134854">
    <property type="protein sequence ID" value="WNL29018.1"/>
    <property type="molecule type" value="Genomic_DNA"/>
</dbReference>
<protein>
    <submittedName>
        <fullName evidence="2">HNH endonuclease signature motif containing protein</fullName>
        <ecNumber evidence="2">3.1.-.-</ecNumber>
    </submittedName>
</protein>
<evidence type="ECO:0000313" key="2">
    <source>
        <dbReference type="EMBL" id="WNL29018.1"/>
    </source>
</evidence>
<dbReference type="EC" id="3.1.-.-" evidence="2"/>
<dbReference type="GO" id="GO:0016787">
    <property type="term" value="F:hydrolase activity"/>
    <property type="evidence" value="ECO:0007669"/>
    <property type="project" value="UniProtKB-KW"/>
</dbReference>
<name>A0AA96DPB5_9BACT</name>
<keyword evidence="2" id="KW-0378">Hydrolase</keyword>
<dbReference type="GO" id="GO:0004519">
    <property type="term" value="F:endonuclease activity"/>
    <property type="evidence" value="ECO:0007669"/>
    <property type="project" value="UniProtKB-KW"/>
</dbReference>
<sequence>MPQQYQDYWKLTVEYTDIHGDKFLGTLRIIVDFIEEFSSEDYSTELYDILQNRVNDVFPKSDMGSVRKSINQFVKLGFINFQFRSYHELTPQFLSARTNRRRIDLFSSIFYSNSKLNASITTNSDLRQIHFLLRTLEEIGRLTKLQIMGLMTVDISTIDRGYLIQSELDAAIQHSSEIGFDENKYNQISYLLNFLNKLNDVVFMNDELYFEEDARSIFGENFNNLPPNRRDPYLHRNYKIALKEESFELYDKVQCMLEKLDYPILVASHIKPFIQSNENEAYDPNNGLLLSRTVDSLFDLNYISFNNEGKIIFSNLLSDDVIEKWKDYRLDNILLNDERLRYLSYHNTLLRGIPQIVA</sequence>